<name>A0A7S6UKH3_9GAMM</name>
<keyword evidence="5 11" id="KW-0812">Transmembrane</keyword>
<feature type="domain" description="TonB-dependent receptor-like beta-barrel" evidence="15">
    <location>
        <begin position="311"/>
        <end position="770"/>
    </location>
</feature>
<gene>
    <name evidence="17" type="ORF">INQ42_12310</name>
</gene>
<proteinExistence type="inferred from homology"/>
<dbReference type="PANTHER" id="PTHR32552">
    <property type="entry name" value="FERRICHROME IRON RECEPTOR-RELATED"/>
    <property type="match status" value="1"/>
</dbReference>
<evidence type="ECO:0000256" key="7">
    <source>
        <dbReference type="ARBA" id="ARBA00023065"/>
    </source>
</evidence>
<keyword evidence="6" id="KW-0408">Iron</keyword>
<evidence type="ECO:0000256" key="9">
    <source>
        <dbReference type="ARBA" id="ARBA00023136"/>
    </source>
</evidence>
<dbReference type="PANTHER" id="PTHR32552:SF81">
    <property type="entry name" value="TONB-DEPENDENT OUTER MEMBRANE RECEPTOR"/>
    <property type="match status" value="1"/>
</dbReference>
<keyword evidence="4" id="KW-0410">Iron transport</keyword>
<evidence type="ECO:0000256" key="10">
    <source>
        <dbReference type="ARBA" id="ARBA00023237"/>
    </source>
</evidence>
<evidence type="ECO:0000259" key="16">
    <source>
        <dbReference type="Pfam" id="PF07715"/>
    </source>
</evidence>
<keyword evidence="8 12" id="KW-0798">TonB box</keyword>
<evidence type="ECO:0000256" key="2">
    <source>
        <dbReference type="ARBA" id="ARBA00022448"/>
    </source>
</evidence>
<dbReference type="InterPro" id="IPR036942">
    <property type="entry name" value="Beta-barrel_TonB_sf"/>
</dbReference>
<reference evidence="17 18" key="1">
    <citation type="submission" date="2020-10" db="EMBL/GenBank/DDBJ databases">
        <title>complete genome sequencing of Lysobacter sp. H23M41.</title>
        <authorList>
            <person name="Bae J.-W."/>
            <person name="Lee S.-Y."/>
        </authorList>
    </citation>
    <scope>NUCLEOTIDE SEQUENCE [LARGE SCALE GENOMIC DNA]</scope>
    <source>
        <strain evidence="17 18">H23M41</strain>
    </source>
</reference>
<keyword evidence="18" id="KW-1185">Reference proteome</keyword>
<protein>
    <submittedName>
        <fullName evidence="17">TonB-dependent receptor</fullName>
    </submittedName>
</protein>
<keyword evidence="9 11" id="KW-0472">Membrane</keyword>
<evidence type="ECO:0000313" key="17">
    <source>
        <dbReference type="EMBL" id="QOW21967.1"/>
    </source>
</evidence>
<sequence length="827" mass="90608">MIAKPNLLSISIAIGLMAAGSFVQAQETSTPAPPNPVLSERAEKDSQSSKTAVNLESVSVTARGIEEPLQAMPLPITAVTRTMIENKGFEDISDIASFSPGFTYHNSRYGRSDQQIVIRGMSNIRGNPNAAFFIDGIYTDGSIADYGVENLDRVEVIRGPQAAMFGRQTFSGAVNFITQIPGSNPGGTLTFGGGSHGQYKYSGRYSNTAADGAVGYDVSFLHRGHDNTFYNPVSGKKDIGGFETTGIMASAIWRATPDFNVTARVSKLRTKDDPAPATRIGSSALNCYLPDLNGNTIGGVPVSDNRRKGYICGTVKAPTQVSINTPAFELAGYPAGSNSDRVRTSLVAEYHFPNYWTLQSTSAYNQQKNFSAIDQDGSGVRGLGGAFETISQSRGRDWSQDLRLTTDLEKPIYAAVGVHYYQQKSGPGASGDLSGFALVPDVPPGPYSLIPNHPQGQVANKSIYGLVNWDINDRWTASFEGRYATDEISVAGVDSKRLNFDGVPQILTNEYALSDSFTNFTPRVTLGYQWRDNVRVYGMAARGNKPGGFNIVSQRAGISDEERAKIEGEGRFTYDEESAWNYELGLKSDWLDNRLRVNASVYFIDWIDQQLTETRATPLINGDIVNESYIMNVGKSRNRGFELESQWAFAEGWLGTLAYSFIDAEILNFADQDHADLLSDGPYATLDNPIANAKGNQLPLVSRNTFAVGLMYEGQLANGWGWNVNGDVSYQGPRYVQIHNLLRLPASTTAQFRASVDPSENWRISAYVNNAFNETAAEGTQRTVDPIAALYIPALPPDDGYQRTNYRDFTVTARQPRMWGVEVRYRF</sequence>
<dbReference type="RefSeq" id="WP_194034518.1">
    <property type="nucleotide sequence ID" value="NZ_CP063657.1"/>
</dbReference>
<feature type="domain" description="TonB-dependent receptor plug" evidence="16">
    <location>
        <begin position="69"/>
        <end position="173"/>
    </location>
</feature>
<keyword evidence="14" id="KW-0732">Signal</keyword>
<dbReference type="PROSITE" id="PS52016">
    <property type="entry name" value="TONB_DEPENDENT_REC_3"/>
    <property type="match status" value="1"/>
</dbReference>
<comment type="similarity">
    <text evidence="11 12">Belongs to the TonB-dependent receptor family.</text>
</comment>
<comment type="subcellular location">
    <subcellularLocation>
        <location evidence="1 11">Cell outer membrane</location>
        <topology evidence="1 11">Multi-pass membrane protein</topology>
    </subcellularLocation>
</comment>
<dbReference type="Pfam" id="PF07715">
    <property type="entry name" value="Plug"/>
    <property type="match status" value="1"/>
</dbReference>
<evidence type="ECO:0000256" key="13">
    <source>
        <dbReference type="SAM" id="MobiDB-lite"/>
    </source>
</evidence>
<evidence type="ECO:0000256" key="6">
    <source>
        <dbReference type="ARBA" id="ARBA00023004"/>
    </source>
</evidence>
<evidence type="ECO:0000259" key="15">
    <source>
        <dbReference type="Pfam" id="PF00593"/>
    </source>
</evidence>
<keyword evidence="2 11" id="KW-0813">Transport</keyword>
<dbReference type="InterPro" id="IPR000531">
    <property type="entry name" value="Beta-barrel_TonB"/>
</dbReference>
<dbReference type="InterPro" id="IPR039426">
    <property type="entry name" value="TonB-dep_rcpt-like"/>
</dbReference>
<dbReference type="Pfam" id="PF00593">
    <property type="entry name" value="TonB_dep_Rec_b-barrel"/>
    <property type="match status" value="1"/>
</dbReference>
<evidence type="ECO:0000256" key="5">
    <source>
        <dbReference type="ARBA" id="ARBA00022692"/>
    </source>
</evidence>
<feature type="signal peptide" evidence="14">
    <location>
        <begin position="1"/>
        <end position="25"/>
    </location>
</feature>
<keyword evidence="10 11" id="KW-0998">Cell outer membrane</keyword>
<dbReference type="InterPro" id="IPR012910">
    <property type="entry name" value="Plug_dom"/>
</dbReference>
<evidence type="ECO:0000256" key="8">
    <source>
        <dbReference type="ARBA" id="ARBA00023077"/>
    </source>
</evidence>
<evidence type="ECO:0000256" key="12">
    <source>
        <dbReference type="RuleBase" id="RU003357"/>
    </source>
</evidence>
<dbReference type="EMBL" id="CP063657">
    <property type="protein sequence ID" value="QOW21967.1"/>
    <property type="molecule type" value="Genomic_DNA"/>
</dbReference>
<evidence type="ECO:0000256" key="14">
    <source>
        <dbReference type="SAM" id="SignalP"/>
    </source>
</evidence>
<evidence type="ECO:0000256" key="4">
    <source>
        <dbReference type="ARBA" id="ARBA00022496"/>
    </source>
</evidence>
<accession>A0A7S6UKH3</accession>
<keyword evidence="17" id="KW-0675">Receptor</keyword>
<evidence type="ECO:0000256" key="1">
    <source>
        <dbReference type="ARBA" id="ARBA00004571"/>
    </source>
</evidence>
<feature type="chain" id="PRO_5046332995" evidence="14">
    <location>
        <begin position="26"/>
        <end position="827"/>
    </location>
</feature>
<dbReference type="Proteomes" id="UP000593932">
    <property type="component" value="Chromosome"/>
</dbReference>
<dbReference type="SUPFAM" id="SSF56935">
    <property type="entry name" value="Porins"/>
    <property type="match status" value="1"/>
</dbReference>
<evidence type="ECO:0000256" key="3">
    <source>
        <dbReference type="ARBA" id="ARBA00022452"/>
    </source>
</evidence>
<feature type="region of interest" description="Disordered" evidence="13">
    <location>
        <begin position="27"/>
        <end position="53"/>
    </location>
</feature>
<keyword evidence="3 11" id="KW-1134">Transmembrane beta strand</keyword>
<organism evidence="17 18">
    <name type="scientific">Novilysobacter avium</name>
    <dbReference type="NCBI Taxonomy" id="2781023"/>
    <lineage>
        <taxon>Bacteria</taxon>
        <taxon>Pseudomonadati</taxon>
        <taxon>Pseudomonadota</taxon>
        <taxon>Gammaproteobacteria</taxon>
        <taxon>Lysobacterales</taxon>
        <taxon>Lysobacteraceae</taxon>
        <taxon>Novilysobacter</taxon>
    </lineage>
</organism>
<keyword evidence="7" id="KW-0406">Ion transport</keyword>
<evidence type="ECO:0000313" key="18">
    <source>
        <dbReference type="Proteomes" id="UP000593932"/>
    </source>
</evidence>
<evidence type="ECO:0000256" key="11">
    <source>
        <dbReference type="PROSITE-ProRule" id="PRU01360"/>
    </source>
</evidence>
<dbReference type="Gene3D" id="2.40.170.20">
    <property type="entry name" value="TonB-dependent receptor, beta-barrel domain"/>
    <property type="match status" value="1"/>
</dbReference>